<proteinExistence type="predicted"/>
<reference evidence="1" key="2">
    <citation type="submission" date="2022-10" db="EMBL/GenBank/DDBJ databases">
        <authorList>
            <consortium name="ENA_rothamsted_submissions"/>
            <consortium name="culmorum"/>
            <person name="King R."/>
        </authorList>
    </citation>
    <scope>NUCLEOTIDE SEQUENCE</scope>
</reference>
<reference evidence="1" key="1">
    <citation type="submission" date="2021-12" db="EMBL/GenBank/DDBJ databases">
        <authorList>
            <person name="King R."/>
        </authorList>
    </citation>
    <scope>NUCLEOTIDE SEQUENCE</scope>
</reference>
<organism evidence="1 2">
    <name type="scientific">Diatraea saccharalis</name>
    <name type="common">sugarcane borer</name>
    <dbReference type="NCBI Taxonomy" id="40085"/>
    <lineage>
        <taxon>Eukaryota</taxon>
        <taxon>Metazoa</taxon>
        <taxon>Ecdysozoa</taxon>
        <taxon>Arthropoda</taxon>
        <taxon>Hexapoda</taxon>
        <taxon>Insecta</taxon>
        <taxon>Pterygota</taxon>
        <taxon>Neoptera</taxon>
        <taxon>Endopterygota</taxon>
        <taxon>Lepidoptera</taxon>
        <taxon>Glossata</taxon>
        <taxon>Ditrysia</taxon>
        <taxon>Pyraloidea</taxon>
        <taxon>Crambidae</taxon>
        <taxon>Crambinae</taxon>
        <taxon>Diatraea</taxon>
    </lineage>
</organism>
<keyword evidence="2" id="KW-1185">Reference proteome</keyword>
<dbReference type="AlphaFoldDB" id="A0A9N9W9H1"/>
<evidence type="ECO:0000313" key="1">
    <source>
        <dbReference type="EMBL" id="CAG9783872.1"/>
    </source>
</evidence>
<accession>A0A9N9W9H1</accession>
<dbReference type="OrthoDB" id="415597at2759"/>
<protein>
    <submittedName>
        <fullName evidence="1">Uncharacterized protein</fullName>
    </submittedName>
</protein>
<dbReference type="EMBL" id="OU893342">
    <property type="protein sequence ID" value="CAG9783872.1"/>
    <property type="molecule type" value="Genomic_DNA"/>
</dbReference>
<dbReference type="Proteomes" id="UP001153714">
    <property type="component" value="Chromosome 11"/>
</dbReference>
<evidence type="ECO:0000313" key="2">
    <source>
        <dbReference type="Proteomes" id="UP001153714"/>
    </source>
</evidence>
<sequence>MLRRSKTEKCNQEFIITEGGLSHPGINDFPPYVEDMEKPEPYYLSLTVSVSSKGQRDGYPRMLLNQMWEQTPPYDLLSTDLSEYGGAERNSGSNSMTKADILRVIDGILWDALHSKMFKHQIEFYSREEIPTYSQVVKVLETDTSSRLSRRVTSGICDAIVNKAVFHVYNLNPKHEISIMEAE</sequence>
<gene>
    <name evidence="1" type="ORF">DIATSA_LOCUS2008</name>
</gene>
<name>A0A9N9W9H1_9NEOP</name>